<dbReference type="EMBL" id="JHEG02000019">
    <property type="protein sequence ID" value="KIE13335.1"/>
    <property type="molecule type" value="Genomic_DNA"/>
</dbReference>
<dbReference type="STRING" id="1479485.DA73_0208260"/>
<dbReference type="Gene3D" id="3.40.50.620">
    <property type="entry name" value="HUPs"/>
    <property type="match status" value="1"/>
</dbReference>
<reference evidence="3" key="2">
    <citation type="submission" date="2019-11" db="EMBL/GenBank/DDBJ databases">
        <title>Improved Assembly of Tolypothrix boutellei genome.</title>
        <authorList>
            <person name="Sarangi A.N."/>
            <person name="Mukherjee M."/>
            <person name="Ghosh S."/>
            <person name="Singh D."/>
            <person name="Das A."/>
            <person name="Kant S."/>
            <person name="Prusty A."/>
            <person name="Tripathy S."/>
        </authorList>
    </citation>
    <scope>NUCLEOTIDE SEQUENCE</scope>
    <source>
        <strain evidence="3">VB521301</strain>
    </source>
</reference>
<comment type="caution">
    <text evidence="4">The sequence shown here is derived from an EMBL/GenBank/DDBJ whole genome shotgun (WGS) entry which is preliminary data.</text>
</comment>
<organism evidence="4">
    <name type="scientific">Tolypothrix bouteillei VB521301</name>
    <dbReference type="NCBI Taxonomy" id="1479485"/>
    <lineage>
        <taxon>Bacteria</taxon>
        <taxon>Bacillati</taxon>
        <taxon>Cyanobacteriota</taxon>
        <taxon>Cyanophyceae</taxon>
        <taxon>Nostocales</taxon>
        <taxon>Tolypothrichaceae</taxon>
        <taxon>Tolypothrix</taxon>
    </lineage>
</organism>
<dbReference type="InterPro" id="IPR006016">
    <property type="entry name" value="UspA"/>
</dbReference>
<dbReference type="PANTHER" id="PTHR46268:SF8">
    <property type="entry name" value="UNIVERSAL STRESS PROTEIN SLL1388"/>
    <property type="match status" value="1"/>
</dbReference>
<dbReference type="InterPro" id="IPR006015">
    <property type="entry name" value="Universal_stress_UspA"/>
</dbReference>
<evidence type="ECO:0000313" key="4">
    <source>
        <dbReference type="EMBL" id="KIE13335.1"/>
    </source>
</evidence>
<dbReference type="PANTHER" id="PTHR46268">
    <property type="entry name" value="STRESS RESPONSE PROTEIN NHAX"/>
    <property type="match status" value="1"/>
</dbReference>
<accession>A0A0C1RMV7</accession>
<proteinExistence type="inferred from homology"/>
<dbReference type="RefSeq" id="WP_050045335.1">
    <property type="nucleotide sequence ID" value="NZ_JHEG04000001.1"/>
</dbReference>
<evidence type="ECO:0000259" key="2">
    <source>
        <dbReference type="Pfam" id="PF00582"/>
    </source>
</evidence>
<dbReference type="Pfam" id="PF00582">
    <property type="entry name" value="Usp"/>
    <property type="match status" value="1"/>
</dbReference>
<gene>
    <name evidence="4" type="ORF">DA73_0208260</name>
    <name evidence="3" type="ORF">DA73_0400020895</name>
</gene>
<evidence type="ECO:0000256" key="1">
    <source>
        <dbReference type="ARBA" id="ARBA00008791"/>
    </source>
</evidence>
<protein>
    <submittedName>
        <fullName evidence="3 4">Universal stress protein</fullName>
    </submittedName>
</protein>
<dbReference type="PRINTS" id="PR01438">
    <property type="entry name" value="UNVRSLSTRESS"/>
</dbReference>
<name>A0A0C1RMV7_9CYAN</name>
<keyword evidence="5" id="KW-1185">Reference proteome</keyword>
<evidence type="ECO:0000313" key="5">
    <source>
        <dbReference type="Proteomes" id="UP000029738"/>
    </source>
</evidence>
<dbReference type="SUPFAM" id="SSF52402">
    <property type="entry name" value="Adenine nucleotide alpha hydrolases-like"/>
    <property type="match status" value="1"/>
</dbReference>
<feature type="domain" description="UspA" evidence="2">
    <location>
        <begin position="3"/>
        <end position="135"/>
    </location>
</feature>
<dbReference type="InterPro" id="IPR014729">
    <property type="entry name" value="Rossmann-like_a/b/a_fold"/>
</dbReference>
<dbReference type="AlphaFoldDB" id="A0A0C1RMV7"/>
<dbReference type="CDD" id="cd00293">
    <property type="entry name" value="USP-like"/>
    <property type="match status" value="1"/>
</dbReference>
<reference evidence="4" key="1">
    <citation type="journal article" date="2015" name="Genome Announc.">
        <title>Draft Genome Sequence of Tolypothrix boutellei Strain VB521301.</title>
        <authorList>
            <person name="Chandrababunaidu M.M."/>
            <person name="Singh D."/>
            <person name="Sen D."/>
            <person name="Bhan S."/>
            <person name="Das S."/>
            <person name="Gupta A."/>
            <person name="Adhikary S.P."/>
            <person name="Tripathy S."/>
        </authorList>
    </citation>
    <scope>NUCLEOTIDE SEQUENCE</scope>
    <source>
        <strain evidence="4">VB521301</strain>
    </source>
</reference>
<comment type="similarity">
    <text evidence="1">Belongs to the universal stress protein A family.</text>
</comment>
<dbReference type="Proteomes" id="UP000029738">
    <property type="component" value="Unassembled WGS sequence"/>
</dbReference>
<dbReference type="EMBL" id="JHEG04000001">
    <property type="protein sequence ID" value="KAF3887671.1"/>
    <property type="molecule type" value="Genomic_DNA"/>
</dbReference>
<dbReference type="OrthoDB" id="516822at2"/>
<evidence type="ECO:0000313" key="3">
    <source>
        <dbReference type="EMBL" id="KAF3887671.1"/>
    </source>
</evidence>
<sequence>MGFKKILVALDAAPETQVVFEEALELAKKESASLMIFNCVDFGSKLTFPSEIKEKTQEGEELLLAYKEKAQEQGVTVESVCRVGDPGKSICNLAQSWKADLIVLGRRGFRGITEVLFGSVSSHVLHNAPCSVLVLQGGAFNS</sequence>